<name>A0A5B7YC33_9ALTE</name>
<dbReference type="KEGG" id="salk:FBQ74_04515"/>
<evidence type="ECO:0000256" key="11">
    <source>
        <dbReference type="ARBA" id="ARBA00039257"/>
    </source>
</evidence>
<evidence type="ECO:0000256" key="6">
    <source>
        <dbReference type="ARBA" id="ARBA00022490"/>
    </source>
</evidence>
<evidence type="ECO:0000256" key="7">
    <source>
        <dbReference type="ARBA" id="ARBA00022723"/>
    </source>
</evidence>
<dbReference type="Pfam" id="PF01510">
    <property type="entry name" value="Amidase_2"/>
    <property type="match status" value="1"/>
</dbReference>
<keyword evidence="8 14" id="KW-0378">Hydrolase</keyword>
<dbReference type="GO" id="GO:0046872">
    <property type="term" value="F:metal ion binding"/>
    <property type="evidence" value="ECO:0007669"/>
    <property type="project" value="UniProtKB-KW"/>
</dbReference>
<protein>
    <recommendedName>
        <fullName evidence="11">1,6-anhydro-N-acetylmuramyl-L-alanine amidase AmpD</fullName>
        <ecNumber evidence="5">3.5.1.28</ecNumber>
    </recommendedName>
    <alternativeName>
        <fullName evidence="12">N-acetylmuramoyl-L-alanine amidase</fullName>
    </alternativeName>
</protein>
<keyword evidence="7" id="KW-0479">Metal-binding</keyword>
<evidence type="ECO:0000256" key="12">
    <source>
        <dbReference type="ARBA" id="ARBA00042615"/>
    </source>
</evidence>
<dbReference type="SMART" id="SM00644">
    <property type="entry name" value="Ami_2"/>
    <property type="match status" value="1"/>
</dbReference>
<evidence type="ECO:0000256" key="8">
    <source>
        <dbReference type="ARBA" id="ARBA00022801"/>
    </source>
</evidence>
<dbReference type="GO" id="GO:0009254">
    <property type="term" value="P:peptidoglycan turnover"/>
    <property type="evidence" value="ECO:0007669"/>
    <property type="project" value="TreeGrafter"/>
</dbReference>
<dbReference type="SUPFAM" id="SSF55846">
    <property type="entry name" value="N-acetylmuramoyl-L-alanine amidase-like"/>
    <property type="match status" value="1"/>
</dbReference>
<organism evidence="14 15">
    <name type="scientific">Salinimonas iocasae</name>
    <dbReference type="NCBI Taxonomy" id="2572577"/>
    <lineage>
        <taxon>Bacteria</taxon>
        <taxon>Pseudomonadati</taxon>
        <taxon>Pseudomonadota</taxon>
        <taxon>Gammaproteobacteria</taxon>
        <taxon>Alteromonadales</taxon>
        <taxon>Alteromonadaceae</taxon>
        <taxon>Alteromonas/Salinimonas group</taxon>
        <taxon>Salinimonas</taxon>
    </lineage>
</organism>
<sequence>MKTYPGATQKHSPFFDERPPGTEISLLVIHNISLPPGQFNTPGIEQLFTGTINPEDDPFYKEIAGLKVSAHCVIYRDGTIDQFVPFTQRAWHAGLSVYQGTPRCNDFAIGIEIEGTDYQPYTDAQYISLTGLTESIITAFPAITIGRIVGHNDIAFGRKTDPGAFFDWTRYRSALFLR</sequence>
<dbReference type="PANTHER" id="PTHR30417">
    <property type="entry name" value="N-ACETYLMURAMOYL-L-ALANINE AMIDASE AMID"/>
    <property type="match status" value="1"/>
</dbReference>
<evidence type="ECO:0000313" key="14">
    <source>
        <dbReference type="EMBL" id="QCZ92786.1"/>
    </source>
</evidence>
<evidence type="ECO:0000259" key="13">
    <source>
        <dbReference type="SMART" id="SM00644"/>
    </source>
</evidence>
<evidence type="ECO:0000256" key="1">
    <source>
        <dbReference type="ARBA" id="ARBA00001561"/>
    </source>
</evidence>
<dbReference type="InterPro" id="IPR051206">
    <property type="entry name" value="NAMLAA_amidase_2"/>
</dbReference>
<dbReference type="InterPro" id="IPR002502">
    <property type="entry name" value="Amidase_domain"/>
</dbReference>
<comment type="similarity">
    <text evidence="4">Belongs to the N-acetylmuramoyl-L-alanine amidase 2 family.</text>
</comment>
<keyword evidence="9" id="KW-0862">Zinc</keyword>
<dbReference type="Proteomes" id="UP000304912">
    <property type="component" value="Chromosome"/>
</dbReference>
<gene>
    <name evidence="14" type="primary">ampD</name>
    <name evidence="14" type="ORF">FBQ74_04515</name>
</gene>
<dbReference type="PANTHER" id="PTHR30417:SF4">
    <property type="entry name" value="1,6-ANHYDRO-N-ACETYLMURAMYL-L-ALANINE AMIDASE AMPD"/>
    <property type="match status" value="1"/>
</dbReference>
<reference evidence="14 15" key="1">
    <citation type="submission" date="2019-04" db="EMBL/GenBank/DDBJ databases">
        <title>Salinimonas iocasae sp. nov., a halophilic bacterium isolated from the outer tube casing of tubeworms in Okinawa Trough.</title>
        <authorList>
            <person name="Zhang H."/>
            <person name="Wang H."/>
            <person name="Li C."/>
        </authorList>
    </citation>
    <scope>NUCLEOTIDE SEQUENCE [LARGE SCALE GENOMIC DNA]</scope>
    <source>
        <strain evidence="14 15">KX18D6</strain>
    </source>
</reference>
<dbReference type="NCBIfam" id="NF008758">
    <property type="entry name" value="PRK11789.1"/>
    <property type="match status" value="1"/>
</dbReference>
<dbReference type="CDD" id="cd06583">
    <property type="entry name" value="PGRP"/>
    <property type="match status" value="1"/>
</dbReference>
<evidence type="ECO:0000256" key="5">
    <source>
        <dbReference type="ARBA" id="ARBA00011901"/>
    </source>
</evidence>
<dbReference type="Gene3D" id="3.40.80.10">
    <property type="entry name" value="Peptidoglycan recognition protein-like"/>
    <property type="match status" value="1"/>
</dbReference>
<evidence type="ECO:0000256" key="10">
    <source>
        <dbReference type="ARBA" id="ARBA00023316"/>
    </source>
</evidence>
<evidence type="ECO:0000256" key="4">
    <source>
        <dbReference type="ARBA" id="ARBA00007553"/>
    </source>
</evidence>
<feature type="domain" description="N-acetylmuramoyl-L-alanine amidase" evidence="13">
    <location>
        <begin position="12"/>
        <end position="163"/>
    </location>
</feature>
<dbReference type="GO" id="GO:0071555">
    <property type="term" value="P:cell wall organization"/>
    <property type="evidence" value="ECO:0007669"/>
    <property type="project" value="UniProtKB-KW"/>
</dbReference>
<evidence type="ECO:0000256" key="2">
    <source>
        <dbReference type="ARBA" id="ARBA00001947"/>
    </source>
</evidence>
<comment type="subcellular location">
    <subcellularLocation>
        <location evidence="3">Cytoplasm</location>
    </subcellularLocation>
</comment>
<dbReference type="EMBL" id="CP039852">
    <property type="protein sequence ID" value="QCZ92786.1"/>
    <property type="molecule type" value="Genomic_DNA"/>
</dbReference>
<proteinExistence type="inferred from homology"/>
<keyword evidence="15" id="KW-1185">Reference proteome</keyword>
<comment type="cofactor">
    <cofactor evidence="2">
        <name>Zn(2+)</name>
        <dbReference type="ChEBI" id="CHEBI:29105"/>
    </cofactor>
</comment>
<dbReference type="RefSeq" id="WP_139755535.1">
    <property type="nucleotide sequence ID" value="NZ_CP039852.1"/>
</dbReference>
<dbReference type="GO" id="GO:0005737">
    <property type="term" value="C:cytoplasm"/>
    <property type="evidence" value="ECO:0007669"/>
    <property type="project" value="UniProtKB-SubCell"/>
</dbReference>
<comment type="catalytic activity">
    <reaction evidence="1">
        <text>Hydrolyzes the link between N-acetylmuramoyl residues and L-amino acid residues in certain cell-wall glycopeptides.</text>
        <dbReference type="EC" id="3.5.1.28"/>
    </reaction>
</comment>
<evidence type="ECO:0000256" key="3">
    <source>
        <dbReference type="ARBA" id="ARBA00004496"/>
    </source>
</evidence>
<dbReference type="OrthoDB" id="9794842at2"/>
<dbReference type="AlphaFoldDB" id="A0A5B7YC33"/>
<evidence type="ECO:0000313" key="15">
    <source>
        <dbReference type="Proteomes" id="UP000304912"/>
    </source>
</evidence>
<keyword evidence="10" id="KW-0961">Cell wall biogenesis/degradation</keyword>
<dbReference type="GO" id="GO:0008745">
    <property type="term" value="F:N-acetylmuramoyl-L-alanine amidase activity"/>
    <property type="evidence" value="ECO:0007669"/>
    <property type="project" value="UniProtKB-EC"/>
</dbReference>
<dbReference type="InterPro" id="IPR036505">
    <property type="entry name" value="Amidase/PGRP_sf"/>
</dbReference>
<accession>A0A5B7YC33</accession>
<keyword evidence="6" id="KW-0963">Cytoplasm</keyword>
<dbReference type="EC" id="3.5.1.28" evidence="5"/>
<dbReference type="GO" id="GO:0009253">
    <property type="term" value="P:peptidoglycan catabolic process"/>
    <property type="evidence" value="ECO:0007669"/>
    <property type="project" value="InterPro"/>
</dbReference>
<evidence type="ECO:0000256" key="9">
    <source>
        <dbReference type="ARBA" id="ARBA00022833"/>
    </source>
</evidence>